<dbReference type="STRING" id="758793.BRPE64_BCDS08320"/>
<reference evidence="1 2" key="1">
    <citation type="journal article" date="2013" name="Genome Announc.">
        <title>Complete Genome Sequence of Burkholderia sp. Strain RPE64, Bacterial Symbiont of the Bean Bug Riptortus pedestris.</title>
        <authorList>
            <person name="Shibata T.F."/>
            <person name="Maeda T."/>
            <person name="Nikoh N."/>
            <person name="Yamaguchi K."/>
            <person name="Oshima K."/>
            <person name="Hattori M."/>
            <person name="Nishiyama T."/>
            <person name="Hasebe M."/>
            <person name="Fukatsu T."/>
            <person name="Kikuchi Y."/>
            <person name="Shigenobu S."/>
        </authorList>
    </citation>
    <scope>NUCLEOTIDE SEQUENCE [LARGE SCALE GENOMIC DNA]</scope>
</reference>
<protein>
    <submittedName>
        <fullName evidence="1">Uncharacterized protein</fullName>
    </submittedName>
</protein>
<dbReference type="KEGG" id="buo:BRPE64_BCDS08320"/>
<organism evidence="1 2">
    <name type="scientific">Caballeronia insecticola</name>
    <dbReference type="NCBI Taxonomy" id="758793"/>
    <lineage>
        <taxon>Bacteria</taxon>
        <taxon>Pseudomonadati</taxon>
        <taxon>Pseudomonadota</taxon>
        <taxon>Betaproteobacteria</taxon>
        <taxon>Burkholderiales</taxon>
        <taxon>Burkholderiaceae</taxon>
        <taxon>Caballeronia</taxon>
    </lineage>
</organism>
<accession>R4WLL6</accession>
<proteinExistence type="predicted"/>
<dbReference type="AlphaFoldDB" id="R4WLL6"/>
<sequence length="39" mass="4170">MHVRVAGSGSRTANVCPHVGRGALHADYGARVRVLRPNM</sequence>
<dbReference type="PATRIC" id="fig|758793.3.peg.3739"/>
<name>R4WLL6_9BURK</name>
<dbReference type="EMBL" id="AP013059">
    <property type="protein sequence ID" value="BAN25493.1"/>
    <property type="molecule type" value="Genomic_DNA"/>
</dbReference>
<gene>
    <name evidence="1" type="ORF">BRPE64_BCDS08320</name>
</gene>
<evidence type="ECO:0000313" key="2">
    <source>
        <dbReference type="Proteomes" id="UP000013966"/>
    </source>
</evidence>
<evidence type="ECO:0000313" key="1">
    <source>
        <dbReference type="EMBL" id="BAN25493.1"/>
    </source>
</evidence>
<reference evidence="1 2" key="2">
    <citation type="journal article" date="2018" name="Int. J. Syst. Evol. Microbiol.">
        <title>Burkholderia insecticola sp. nov., a gut symbiotic bacterium of the bean bug Riptortus pedestris.</title>
        <authorList>
            <person name="Takeshita K."/>
            <person name="Tamaki H."/>
            <person name="Ohbayashi T."/>
            <person name="Meng X.-Y."/>
            <person name="Sone T."/>
            <person name="Mitani Y."/>
            <person name="Peeters C."/>
            <person name="Kikuchi Y."/>
            <person name="Vandamme P."/>
        </authorList>
    </citation>
    <scope>NUCLEOTIDE SEQUENCE [LARGE SCALE GENOMIC DNA]</scope>
    <source>
        <strain evidence="1">RPE64</strain>
    </source>
</reference>
<keyword evidence="2" id="KW-1185">Reference proteome</keyword>
<dbReference type="Proteomes" id="UP000013966">
    <property type="component" value="Chromosome 2"/>
</dbReference>
<dbReference type="HOGENOM" id="CLU_3306029_0_0_4"/>